<dbReference type="Gene3D" id="3.90.640.10">
    <property type="entry name" value="Actin, Chain A, domain 4"/>
    <property type="match status" value="1"/>
</dbReference>
<organism evidence="3 4">
    <name type="scientific">Serendipita indica (strain DSM 11827)</name>
    <name type="common">Root endophyte fungus</name>
    <name type="synonym">Piriformospora indica</name>
    <dbReference type="NCBI Taxonomy" id="1109443"/>
    <lineage>
        <taxon>Eukaryota</taxon>
        <taxon>Fungi</taxon>
        <taxon>Dikarya</taxon>
        <taxon>Basidiomycota</taxon>
        <taxon>Agaricomycotina</taxon>
        <taxon>Agaricomycetes</taxon>
        <taxon>Sebacinales</taxon>
        <taxon>Serendipitaceae</taxon>
        <taxon>Serendipita</taxon>
    </lineage>
</organism>
<dbReference type="STRING" id="1109443.G4TSJ6"/>
<dbReference type="InterPro" id="IPR043129">
    <property type="entry name" value="ATPase_NBD"/>
</dbReference>
<comment type="caution">
    <text evidence="3">The sequence shown here is derived from an EMBL/GenBank/DDBJ whole genome shotgun (WGS) entry which is preliminary data.</text>
</comment>
<dbReference type="PANTHER" id="PTHR14187">
    <property type="entry name" value="ALPHA KINASE/ELONGATION FACTOR 2 KINASE"/>
    <property type="match status" value="1"/>
</dbReference>
<evidence type="ECO:0008006" key="5">
    <source>
        <dbReference type="Google" id="ProtNLM"/>
    </source>
</evidence>
<evidence type="ECO:0000256" key="1">
    <source>
        <dbReference type="ARBA" id="ARBA00022741"/>
    </source>
</evidence>
<dbReference type="Pfam" id="PF00012">
    <property type="entry name" value="HSP70"/>
    <property type="match status" value="1"/>
</dbReference>
<dbReference type="HOGENOM" id="CLU_009958_4_1_1"/>
<protein>
    <recommendedName>
        <fullName evidence="5">Hsp70 protein</fullName>
    </recommendedName>
</protein>
<dbReference type="AlphaFoldDB" id="G4TSJ6"/>
<keyword evidence="1" id="KW-0547">Nucleotide-binding</keyword>
<gene>
    <name evidence="3" type="ORF">PIIN_08242</name>
</gene>
<reference evidence="3 4" key="1">
    <citation type="journal article" date="2011" name="PLoS Pathog.">
        <title>Endophytic Life Strategies Decoded by Genome and Transcriptome Analyses of the Mutualistic Root Symbiont Piriformospora indica.</title>
        <authorList>
            <person name="Zuccaro A."/>
            <person name="Lahrmann U."/>
            <person name="Guldener U."/>
            <person name="Langen G."/>
            <person name="Pfiffi S."/>
            <person name="Biedenkopf D."/>
            <person name="Wong P."/>
            <person name="Samans B."/>
            <person name="Grimm C."/>
            <person name="Basiewicz M."/>
            <person name="Murat C."/>
            <person name="Martin F."/>
            <person name="Kogel K.H."/>
        </authorList>
    </citation>
    <scope>NUCLEOTIDE SEQUENCE [LARGE SCALE GENOMIC DNA]</scope>
    <source>
        <strain evidence="3 4">DSM 11827</strain>
    </source>
</reference>
<dbReference type="OMA" id="YVSWKHK"/>
<evidence type="ECO:0000256" key="2">
    <source>
        <dbReference type="ARBA" id="ARBA00022840"/>
    </source>
</evidence>
<dbReference type="EMBL" id="CAFZ01000298">
    <property type="protein sequence ID" value="CCA74289.1"/>
    <property type="molecule type" value="Genomic_DNA"/>
</dbReference>
<dbReference type="CDD" id="cd10170">
    <property type="entry name" value="ASKHA_NBD_HSP70"/>
    <property type="match status" value="1"/>
</dbReference>
<dbReference type="SUPFAM" id="SSF53067">
    <property type="entry name" value="Actin-like ATPase domain"/>
    <property type="match status" value="2"/>
</dbReference>
<dbReference type="GO" id="GO:0140662">
    <property type="term" value="F:ATP-dependent protein folding chaperone"/>
    <property type="evidence" value="ECO:0007669"/>
    <property type="project" value="InterPro"/>
</dbReference>
<proteinExistence type="predicted"/>
<dbReference type="Gene3D" id="3.30.420.40">
    <property type="match status" value="2"/>
</dbReference>
<dbReference type="InterPro" id="IPR013126">
    <property type="entry name" value="Hsp_70_fam"/>
</dbReference>
<dbReference type="GO" id="GO:0005524">
    <property type="term" value="F:ATP binding"/>
    <property type="evidence" value="ECO:0007669"/>
    <property type="project" value="UniProtKB-KW"/>
</dbReference>
<sequence length="602" mass="66946">MADSGFNTPYRGQEKLIVAFDIGSTQSAVSFMHAYNGSIPTVRMVTRWPGQPSGSGDSKIPTIVAYKNGTPVVCGVEAQDYVADDAYEIAKWFKLHLHPDSMKVSDQPPEYGSSETAQIRIPELPSGVTLMQVYVAFMSYIFKATEDFFAGTTPNGVAIWQRLQHDMVIVMAIPNGWDTQQQEFLKRAAIEAGMVSSDKDADLRIEFISEAEASVHYVLQKSNNQTWLRKGVMFAVTDCGGSTIDSTLYECKSAHPRIILEEVVASECVQAGGVFVDAAAYTTLANRLRGSSHEDKDQILEMIDVFEKKTKRLFDGTQNVNTIQFGGRTQTDRSYGILNGRISLSREEMASTFDSAIVRTVNSCLKLLRGHKIQHLILVGGFGESPYLRKRLGDVFGRQGTEIVTVEEPTKKAAAEGAAIWYTKQLVIGRAARVNIGIDVCPMYDQRDKGHIARRGLMYIDADGCQRIPGRFEVWITKDFVMNSDFHKVYECRNHYADRPTTLSQFSLPILAWSGDNPTQWVTDPQGALLPKMKLLCRVEGDLTPLLPSLRQRAGPNGTRYWCLDYKVLISFGGTKLKARFQWMEGRSVREGPLSVVPGSAV</sequence>
<dbReference type="PANTHER" id="PTHR14187:SF5">
    <property type="entry name" value="HEAT SHOCK 70 KDA PROTEIN 12A"/>
    <property type="match status" value="1"/>
</dbReference>
<dbReference type="eggNOG" id="KOG0101">
    <property type="taxonomic scope" value="Eukaryota"/>
</dbReference>
<dbReference type="OrthoDB" id="2963168at2759"/>
<name>G4TSJ6_SERID</name>
<evidence type="ECO:0000313" key="4">
    <source>
        <dbReference type="Proteomes" id="UP000007148"/>
    </source>
</evidence>
<keyword evidence="2" id="KW-0067">ATP-binding</keyword>
<accession>G4TSJ6</accession>
<evidence type="ECO:0000313" key="3">
    <source>
        <dbReference type="EMBL" id="CCA74289.1"/>
    </source>
</evidence>
<dbReference type="Proteomes" id="UP000007148">
    <property type="component" value="Unassembled WGS sequence"/>
</dbReference>
<dbReference type="InParanoid" id="G4TSJ6"/>
<keyword evidence="4" id="KW-1185">Reference proteome</keyword>